<evidence type="ECO:0000313" key="1">
    <source>
        <dbReference type="EMBL" id="KAH1055488.1"/>
    </source>
</evidence>
<protein>
    <submittedName>
        <fullName evidence="1">Uncharacterized protein</fullName>
    </submittedName>
</protein>
<proteinExistence type="predicted"/>
<reference evidence="1 2" key="1">
    <citation type="journal article" date="2021" name="Plant Biotechnol. J.">
        <title>Multi-omics assisted identification of the key and species-specific regulatory components of drought-tolerant mechanisms in Gossypium stocksii.</title>
        <authorList>
            <person name="Yu D."/>
            <person name="Ke L."/>
            <person name="Zhang D."/>
            <person name="Wu Y."/>
            <person name="Sun Y."/>
            <person name="Mei J."/>
            <person name="Sun J."/>
            <person name="Sun Y."/>
        </authorList>
    </citation>
    <scope>NUCLEOTIDE SEQUENCE [LARGE SCALE GENOMIC DNA]</scope>
    <source>
        <strain evidence="2">cv. E1</strain>
        <tissue evidence="1">Leaf</tissue>
    </source>
</reference>
<dbReference type="AlphaFoldDB" id="A0A9D3UQA5"/>
<comment type="caution">
    <text evidence="1">The sequence shown here is derived from an EMBL/GenBank/DDBJ whole genome shotgun (WGS) entry which is preliminary data.</text>
</comment>
<sequence>MEFPIPSVTGQSSKPVTIAPNASDGGLLLRWGLFDPRELARFKELLEKPGTVGMSKEEFEQMWVRKSLRETLSTVEECVGKLEGSMEDVNELFNSHRDKLSKMNDALTAMMMALKEETMATTLALSTRIEELEGELASC</sequence>
<dbReference type="EMBL" id="JAIQCV010000010">
    <property type="protein sequence ID" value="KAH1055488.1"/>
    <property type="molecule type" value="Genomic_DNA"/>
</dbReference>
<keyword evidence="2" id="KW-1185">Reference proteome</keyword>
<dbReference type="Proteomes" id="UP000828251">
    <property type="component" value="Unassembled WGS sequence"/>
</dbReference>
<gene>
    <name evidence="1" type="ORF">J1N35_033553</name>
</gene>
<accession>A0A9D3UQA5</accession>
<organism evidence="1 2">
    <name type="scientific">Gossypium stocksii</name>
    <dbReference type="NCBI Taxonomy" id="47602"/>
    <lineage>
        <taxon>Eukaryota</taxon>
        <taxon>Viridiplantae</taxon>
        <taxon>Streptophyta</taxon>
        <taxon>Embryophyta</taxon>
        <taxon>Tracheophyta</taxon>
        <taxon>Spermatophyta</taxon>
        <taxon>Magnoliopsida</taxon>
        <taxon>eudicotyledons</taxon>
        <taxon>Gunneridae</taxon>
        <taxon>Pentapetalae</taxon>
        <taxon>rosids</taxon>
        <taxon>malvids</taxon>
        <taxon>Malvales</taxon>
        <taxon>Malvaceae</taxon>
        <taxon>Malvoideae</taxon>
        <taxon>Gossypium</taxon>
    </lineage>
</organism>
<evidence type="ECO:0000313" key="2">
    <source>
        <dbReference type="Proteomes" id="UP000828251"/>
    </source>
</evidence>
<name>A0A9D3UQA5_9ROSI</name>